<dbReference type="WBParaSite" id="nRc.2.0.1.t42726-RA">
    <property type="protein sequence ID" value="nRc.2.0.1.t42726-RA"/>
    <property type="gene ID" value="nRc.2.0.1.g42726"/>
</dbReference>
<accession>A0A915KUX2</accession>
<dbReference type="InterPro" id="IPR001304">
    <property type="entry name" value="C-type_lectin-like"/>
</dbReference>
<evidence type="ECO:0000313" key="2">
    <source>
        <dbReference type="Proteomes" id="UP000887565"/>
    </source>
</evidence>
<feature type="domain" description="C-type lectin" evidence="1">
    <location>
        <begin position="132"/>
        <end position="279"/>
    </location>
</feature>
<sequence length="316" mass="36356">MKKEHNPNLNYNVIQRLVAAGEIAHQLVTRVSNGNGAWWFVGGYGTETNRSSFYWYRNILGYPETARTLDSFWYIGQPDNNGEFILAINTLLFNDLAAKYPSGFVCQVDPSLPMPPSNNINGSIISSPSATCQSPWVAIDKLYYYLITTPFANVSSAVDGCKRSDPRATLPDFRDLTQWKAVLNYLVQIPIDSRPSTRHRIYPLGYKQVSPGQWRDTKGNWVFSDWLPYYPDNSDLSKNCVMIVDYNGYMWENRMQYAHAVILTQDHTCPSTQMQRITQYWPICTPVMNYLSIRQCTYFKSSKEIFLYGYITIVLE</sequence>
<dbReference type="SMART" id="SM00034">
    <property type="entry name" value="CLECT"/>
    <property type="match status" value="1"/>
</dbReference>
<organism evidence="2 3">
    <name type="scientific">Romanomermis culicivorax</name>
    <name type="common">Nematode worm</name>
    <dbReference type="NCBI Taxonomy" id="13658"/>
    <lineage>
        <taxon>Eukaryota</taxon>
        <taxon>Metazoa</taxon>
        <taxon>Ecdysozoa</taxon>
        <taxon>Nematoda</taxon>
        <taxon>Enoplea</taxon>
        <taxon>Dorylaimia</taxon>
        <taxon>Mermithida</taxon>
        <taxon>Mermithoidea</taxon>
        <taxon>Mermithidae</taxon>
        <taxon>Romanomermis</taxon>
    </lineage>
</organism>
<protein>
    <submittedName>
        <fullName evidence="3">C-type lectin domain-containing protein</fullName>
    </submittedName>
</protein>
<name>A0A915KUX2_ROMCU</name>
<dbReference type="Gene3D" id="3.10.100.10">
    <property type="entry name" value="Mannose-Binding Protein A, subunit A"/>
    <property type="match status" value="1"/>
</dbReference>
<dbReference type="InterPro" id="IPR016186">
    <property type="entry name" value="C-type_lectin-like/link_sf"/>
</dbReference>
<evidence type="ECO:0000313" key="3">
    <source>
        <dbReference type="WBParaSite" id="nRc.2.0.1.t42726-RA"/>
    </source>
</evidence>
<dbReference type="InterPro" id="IPR016187">
    <property type="entry name" value="CTDL_fold"/>
</dbReference>
<dbReference type="Proteomes" id="UP000887565">
    <property type="component" value="Unplaced"/>
</dbReference>
<proteinExistence type="predicted"/>
<dbReference type="AlphaFoldDB" id="A0A915KUX2"/>
<reference evidence="3" key="1">
    <citation type="submission" date="2022-11" db="UniProtKB">
        <authorList>
            <consortium name="WormBaseParasite"/>
        </authorList>
    </citation>
    <scope>IDENTIFICATION</scope>
</reference>
<dbReference type="SUPFAM" id="SSF56436">
    <property type="entry name" value="C-type lectin-like"/>
    <property type="match status" value="2"/>
</dbReference>
<evidence type="ECO:0000259" key="1">
    <source>
        <dbReference type="SMART" id="SM00034"/>
    </source>
</evidence>
<keyword evidence="2" id="KW-1185">Reference proteome</keyword>